<dbReference type="EMBL" id="QXDC01000002">
    <property type="protein sequence ID" value="RIA45521.1"/>
    <property type="molecule type" value="Genomic_DNA"/>
</dbReference>
<dbReference type="CDD" id="cd01392">
    <property type="entry name" value="HTH_LacI"/>
    <property type="match status" value="1"/>
</dbReference>
<organism evidence="5 6">
    <name type="scientific">Hephaestia caeni</name>
    <dbReference type="NCBI Taxonomy" id="645617"/>
    <lineage>
        <taxon>Bacteria</taxon>
        <taxon>Pseudomonadati</taxon>
        <taxon>Pseudomonadota</taxon>
        <taxon>Alphaproteobacteria</taxon>
        <taxon>Sphingomonadales</taxon>
        <taxon>Sphingomonadaceae</taxon>
        <taxon>Hephaestia</taxon>
    </lineage>
</organism>
<reference evidence="5 6" key="1">
    <citation type="submission" date="2018-08" db="EMBL/GenBank/DDBJ databases">
        <title>Genomic Encyclopedia of Type Strains, Phase IV (KMG-IV): sequencing the most valuable type-strain genomes for metagenomic binning, comparative biology and taxonomic classification.</title>
        <authorList>
            <person name="Goeker M."/>
        </authorList>
    </citation>
    <scope>NUCLEOTIDE SEQUENCE [LARGE SCALE GENOMIC DNA]</scope>
    <source>
        <strain evidence="5 6">DSM 25527</strain>
    </source>
</reference>
<dbReference type="SUPFAM" id="SSF47413">
    <property type="entry name" value="lambda repressor-like DNA-binding domains"/>
    <property type="match status" value="1"/>
</dbReference>
<dbReference type="SMART" id="SM00354">
    <property type="entry name" value="HTH_LACI"/>
    <property type="match status" value="1"/>
</dbReference>
<evidence type="ECO:0000259" key="4">
    <source>
        <dbReference type="PROSITE" id="PS50932"/>
    </source>
</evidence>
<accession>A0A397PIM8</accession>
<dbReference type="InterPro" id="IPR046335">
    <property type="entry name" value="LacI/GalR-like_sensor"/>
</dbReference>
<dbReference type="AlphaFoldDB" id="A0A397PIM8"/>
<dbReference type="PANTHER" id="PTHR30146:SF109">
    <property type="entry name" value="HTH-TYPE TRANSCRIPTIONAL REGULATOR GALS"/>
    <property type="match status" value="1"/>
</dbReference>
<dbReference type="Gene3D" id="1.10.260.40">
    <property type="entry name" value="lambda repressor-like DNA-binding domains"/>
    <property type="match status" value="1"/>
</dbReference>
<dbReference type="RefSeq" id="WP_119034057.1">
    <property type="nucleotide sequence ID" value="NZ_QXDC01000002.1"/>
</dbReference>
<dbReference type="Pfam" id="PF13377">
    <property type="entry name" value="Peripla_BP_3"/>
    <property type="match status" value="1"/>
</dbReference>
<evidence type="ECO:0000313" key="6">
    <source>
        <dbReference type="Proteomes" id="UP000266568"/>
    </source>
</evidence>
<dbReference type="OrthoDB" id="7939625at2"/>
<dbReference type="InterPro" id="IPR028082">
    <property type="entry name" value="Peripla_BP_I"/>
</dbReference>
<evidence type="ECO:0000256" key="3">
    <source>
        <dbReference type="ARBA" id="ARBA00023163"/>
    </source>
</evidence>
<keyword evidence="2" id="KW-0238">DNA-binding</keyword>
<evidence type="ECO:0000256" key="2">
    <source>
        <dbReference type="ARBA" id="ARBA00023125"/>
    </source>
</evidence>
<dbReference type="GO" id="GO:0003700">
    <property type="term" value="F:DNA-binding transcription factor activity"/>
    <property type="evidence" value="ECO:0007669"/>
    <property type="project" value="TreeGrafter"/>
</dbReference>
<protein>
    <submittedName>
        <fullName evidence="5">LacI family transcriptional regulator</fullName>
    </submittedName>
</protein>
<dbReference type="InterPro" id="IPR000843">
    <property type="entry name" value="HTH_LacI"/>
</dbReference>
<evidence type="ECO:0000256" key="1">
    <source>
        <dbReference type="ARBA" id="ARBA00023015"/>
    </source>
</evidence>
<dbReference type="Gene3D" id="3.40.50.2300">
    <property type="match status" value="2"/>
</dbReference>
<sequence length="342" mass="36749">MTTIRDVATAAGVSRATAARVLSSPELVAEKTRARVLEVVERLGYSRNSVAASLRTTRTGRIVVTVPDISNPFFSRVIRGVEEAAQEAGYAVLLGDTRNDRDREEQYAEMLNRREADGIIFLGHRLPTTLARILDRDGSRAPIVNGCEFTPSLGVSSAHIDNAGAAREVMESLYTMGHRDIALVLGPPDSPLTRDRLIGAQRAAEDHGLIGRLIAESGDFSVESGRRAANVLLSLDRPPTAIFCFSDEMAIGTLAAARSAQISCPEALSVVGFDDIQMARYVDPPLTTVRQPMADIGRKTVELLLDILHGRQAGPVSATLPHRLIIRQSVGLGPFGRPGAPA</sequence>
<keyword evidence="1" id="KW-0805">Transcription regulation</keyword>
<keyword evidence="6" id="KW-1185">Reference proteome</keyword>
<dbReference type="PROSITE" id="PS00356">
    <property type="entry name" value="HTH_LACI_1"/>
    <property type="match status" value="1"/>
</dbReference>
<dbReference type="GO" id="GO:0000976">
    <property type="term" value="F:transcription cis-regulatory region binding"/>
    <property type="evidence" value="ECO:0007669"/>
    <property type="project" value="TreeGrafter"/>
</dbReference>
<evidence type="ECO:0000313" key="5">
    <source>
        <dbReference type="EMBL" id="RIA45521.1"/>
    </source>
</evidence>
<dbReference type="Pfam" id="PF00356">
    <property type="entry name" value="LacI"/>
    <property type="match status" value="1"/>
</dbReference>
<dbReference type="PANTHER" id="PTHR30146">
    <property type="entry name" value="LACI-RELATED TRANSCRIPTIONAL REPRESSOR"/>
    <property type="match status" value="1"/>
</dbReference>
<dbReference type="Proteomes" id="UP000266568">
    <property type="component" value="Unassembled WGS sequence"/>
</dbReference>
<dbReference type="PROSITE" id="PS50932">
    <property type="entry name" value="HTH_LACI_2"/>
    <property type="match status" value="1"/>
</dbReference>
<feature type="domain" description="HTH lacI-type" evidence="4">
    <location>
        <begin position="2"/>
        <end position="56"/>
    </location>
</feature>
<dbReference type="CDD" id="cd06284">
    <property type="entry name" value="PBP1_LacI-like"/>
    <property type="match status" value="1"/>
</dbReference>
<gene>
    <name evidence="5" type="ORF">DFR49_0041</name>
</gene>
<dbReference type="InterPro" id="IPR010982">
    <property type="entry name" value="Lambda_DNA-bd_dom_sf"/>
</dbReference>
<proteinExistence type="predicted"/>
<name>A0A397PIM8_9SPHN</name>
<comment type="caution">
    <text evidence="5">The sequence shown here is derived from an EMBL/GenBank/DDBJ whole genome shotgun (WGS) entry which is preliminary data.</text>
</comment>
<keyword evidence="3" id="KW-0804">Transcription</keyword>
<dbReference type="SUPFAM" id="SSF53822">
    <property type="entry name" value="Periplasmic binding protein-like I"/>
    <property type="match status" value="1"/>
</dbReference>